<name>A0A8E0RYI4_9TREM</name>
<keyword evidence="2" id="KW-1185">Reference proteome</keyword>
<comment type="caution">
    <text evidence="1">The sequence shown here is derived from an EMBL/GenBank/DDBJ whole genome shotgun (WGS) entry which is preliminary data.</text>
</comment>
<reference evidence="1" key="1">
    <citation type="submission" date="2019-05" db="EMBL/GenBank/DDBJ databases">
        <title>Annotation for the trematode Fasciolopsis buski.</title>
        <authorList>
            <person name="Choi Y.-J."/>
        </authorList>
    </citation>
    <scope>NUCLEOTIDE SEQUENCE</scope>
    <source>
        <strain evidence="1">HT</strain>
        <tissue evidence="1">Whole worm</tissue>
    </source>
</reference>
<accession>A0A8E0RYI4</accession>
<dbReference type="Proteomes" id="UP000728185">
    <property type="component" value="Unassembled WGS sequence"/>
</dbReference>
<evidence type="ECO:0000313" key="1">
    <source>
        <dbReference type="EMBL" id="KAA0192895.1"/>
    </source>
</evidence>
<sequence>MIHPTSSSPCLSASHLPVRSSGSSLYYTPSNSFILPRSEIHFGHMPLPTSPALCTVEITTTTGDCRCHSGIPFDRQQTSTCPRGMTLETGQPHPCRLPAEAPVGPIPDQTVREVCNRSILD</sequence>
<organism evidence="1 2">
    <name type="scientific">Fasciolopsis buskii</name>
    <dbReference type="NCBI Taxonomy" id="27845"/>
    <lineage>
        <taxon>Eukaryota</taxon>
        <taxon>Metazoa</taxon>
        <taxon>Spiralia</taxon>
        <taxon>Lophotrochozoa</taxon>
        <taxon>Platyhelminthes</taxon>
        <taxon>Trematoda</taxon>
        <taxon>Digenea</taxon>
        <taxon>Plagiorchiida</taxon>
        <taxon>Echinostomata</taxon>
        <taxon>Echinostomatoidea</taxon>
        <taxon>Fasciolidae</taxon>
        <taxon>Fasciolopsis</taxon>
    </lineage>
</organism>
<proteinExistence type="predicted"/>
<evidence type="ECO:0000313" key="2">
    <source>
        <dbReference type="Proteomes" id="UP000728185"/>
    </source>
</evidence>
<gene>
    <name evidence="1" type="ORF">FBUS_07724</name>
</gene>
<dbReference type="EMBL" id="LUCM01005376">
    <property type="protein sequence ID" value="KAA0192895.1"/>
    <property type="molecule type" value="Genomic_DNA"/>
</dbReference>
<protein>
    <submittedName>
        <fullName evidence="1">Uncharacterized protein</fullName>
    </submittedName>
</protein>
<dbReference type="AlphaFoldDB" id="A0A8E0RYI4"/>